<gene>
    <name evidence="3" type="ORF">ACFP56_14210</name>
</gene>
<accession>A0ABW1V5K8</accession>
<protein>
    <submittedName>
        <fullName evidence="3">VanZ family protein</fullName>
    </submittedName>
</protein>
<evidence type="ECO:0000259" key="2">
    <source>
        <dbReference type="Pfam" id="PF04892"/>
    </source>
</evidence>
<evidence type="ECO:0000313" key="3">
    <source>
        <dbReference type="EMBL" id="MFC6333778.1"/>
    </source>
</evidence>
<feature type="transmembrane region" description="Helical" evidence="1">
    <location>
        <begin position="130"/>
        <end position="146"/>
    </location>
</feature>
<evidence type="ECO:0000313" key="4">
    <source>
        <dbReference type="Proteomes" id="UP001596233"/>
    </source>
</evidence>
<comment type="caution">
    <text evidence="3">The sequence shown here is derived from an EMBL/GenBank/DDBJ whole genome shotgun (WGS) entry which is preliminary data.</text>
</comment>
<feature type="domain" description="VanZ-like" evidence="2">
    <location>
        <begin position="15"/>
        <end position="145"/>
    </location>
</feature>
<keyword evidence="1" id="KW-0472">Membrane</keyword>
<organism evidence="3 4">
    <name type="scientific">Paenibacillus septentrionalis</name>
    <dbReference type="NCBI Taxonomy" id="429342"/>
    <lineage>
        <taxon>Bacteria</taxon>
        <taxon>Bacillati</taxon>
        <taxon>Bacillota</taxon>
        <taxon>Bacilli</taxon>
        <taxon>Bacillales</taxon>
        <taxon>Paenibacillaceae</taxon>
        <taxon>Paenibacillus</taxon>
    </lineage>
</organism>
<feature type="transmembrane region" description="Helical" evidence="1">
    <location>
        <begin position="7"/>
        <end position="27"/>
    </location>
</feature>
<dbReference type="NCBIfam" id="NF037970">
    <property type="entry name" value="vanZ_1"/>
    <property type="match status" value="1"/>
</dbReference>
<dbReference type="EMBL" id="JBHSTE010000004">
    <property type="protein sequence ID" value="MFC6333778.1"/>
    <property type="molecule type" value="Genomic_DNA"/>
</dbReference>
<dbReference type="Proteomes" id="UP001596233">
    <property type="component" value="Unassembled WGS sequence"/>
</dbReference>
<dbReference type="RefSeq" id="WP_379235598.1">
    <property type="nucleotide sequence ID" value="NZ_JBHSTE010000004.1"/>
</dbReference>
<sequence length="150" mass="16768">MKQKSSILRLILVVGTILLIAGIFRLSNQPAAHSNELSKTVATYSLPYVEKWTGYDIGLAQWNHTLRKLAHFSLYFLLASILMVLCRVNRCSWRKALFISLSVSVAYAIIDETHQLFVDGRGASIRDVAIDSAGAMLGITVVYLVGRRWL</sequence>
<feature type="transmembrane region" description="Helical" evidence="1">
    <location>
        <begin position="93"/>
        <end position="110"/>
    </location>
</feature>
<name>A0ABW1V5K8_9BACL</name>
<proteinExistence type="predicted"/>
<keyword evidence="1" id="KW-1133">Transmembrane helix</keyword>
<dbReference type="Pfam" id="PF04892">
    <property type="entry name" value="VanZ"/>
    <property type="match status" value="1"/>
</dbReference>
<keyword evidence="4" id="KW-1185">Reference proteome</keyword>
<reference evidence="4" key="1">
    <citation type="journal article" date="2019" name="Int. J. Syst. Evol. Microbiol.">
        <title>The Global Catalogue of Microorganisms (GCM) 10K type strain sequencing project: providing services to taxonomists for standard genome sequencing and annotation.</title>
        <authorList>
            <consortium name="The Broad Institute Genomics Platform"/>
            <consortium name="The Broad Institute Genome Sequencing Center for Infectious Disease"/>
            <person name="Wu L."/>
            <person name="Ma J."/>
        </authorList>
    </citation>
    <scope>NUCLEOTIDE SEQUENCE [LARGE SCALE GENOMIC DNA]</scope>
    <source>
        <strain evidence="4">PCU 280</strain>
    </source>
</reference>
<evidence type="ECO:0000256" key="1">
    <source>
        <dbReference type="SAM" id="Phobius"/>
    </source>
</evidence>
<feature type="transmembrane region" description="Helical" evidence="1">
    <location>
        <begin position="69"/>
        <end position="86"/>
    </location>
</feature>
<keyword evidence="1" id="KW-0812">Transmembrane</keyword>
<dbReference type="InterPro" id="IPR006976">
    <property type="entry name" value="VanZ-like"/>
</dbReference>